<name>D3F1I5_CONWI</name>
<dbReference type="eggNOG" id="COG1160">
    <property type="taxonomic scope" value="Bacteria"/>
</dbReference>
<dbReference type="EMBL" id="CP001854">
    <property type="protein sequence ID" value="ADB52148.1"/>
    <property type="molecule type" value="Genomic_DNA"/>
</dbReference>
<keyword evidence="6 8" id="KW-0342">GTP-binding</keyword>
<evidence type="ECO:0000256" key="2">
    <source>
        <dbReference type="ARBA" id="ARBA00020953"/>
    </source>
</evidence>
<dbReference type="AlphaFoldDB" id="D3F1I5"/>
<dbReference type="PANTHER" id="PTHR43834:SF6">
    <property type="entry name" value="GTPASE DER"/>
    <property type="match status" value="1"/>
</dbReference>
<evidence type="ECO:0000313" key="13">
    <source>
        <dbReference type="EMBL" id="ADB52148.1"/>
    </source>
</evidence>
<organism evidence="13 14">
    <name type="scientific">Conexibacter woesei (strain DSM 14684 / CCUG 47730 / CIP 108061 / JCM 11494 / NBRC 100937 / ID131577)</name>
    <dbReference type="NCBI Taxonomy" id="469383"/>
    <lineage>
        <taxon>Bacteria</taxon>
        <taxon>Bacillati</taxon>
        <taxon>Actinomycetota</taxon>
        <taxon>Thermoleophilia</taxon>
        <taxon>Solirubrobacterales</taxon>
        <taxon>Conexibacteraceae</taxon>
        <taxon>Conexibacter</taxon>
    </lineage>
</organism>
<dbReference type="PROSITE" id="PS51712">
    <property type="entry name" value="G_ENGA"/>
    <property type="match status" value="2"/>
</dbReference>
<feature type="binding site" evidence="8">
    <location>
        <begin position="180"/>
        <end position="187"/>
    </location>
    <ligand>
        <name>GTP</name>
        <dbReference type="ChEBI" id="CHEBI:37565"/>
        <label>2</label>
    </ligand>
</feature>
<dbReference type="GO" id="GO:0042254">
    <property type="term" value="P:ribosome biogenesis"/>
    <property type="evidence" value="ECO:0007669"/>
    <property type="project" value="UniProtKB-KW"/>
</dbReference>
<feature type="binding site" evidence="8">
    <location>
        <begin position="292"/>
        <end position="295"/>
    </location>
    <ligand>
        <name>GTP</name>
        <dbReference type="ChEBI" id="CHEBI:37565"/>
        <label>2</label>
    </ligand>
</feature>
<dbReference type="InterPro" id="IPR031166">
    <property type="entry name" value="G_ENGA"/>
</dbReference>
<evidence type="ECO:0000256" key="11">
    <source>
        <dbReference type="SAM" id="MobiDB-lite"/>
    </source>
</evidence>
<dbReference type="PANTHER" id="PTHR43834">
    <property type="entry name" value="GTPASE DER"/>
    <property type="match status" value="1"/>
</dbReference>
<dbReference type="Pfam" id="PF14714">
    <property type="entry name" value="KH_dom-like"/>
    <property type="match status" value="1"/>
</dbReference>
<reference evidence="14" key="2">
    <citation type="submission" date="2010-01" db="EMBL/GenBank/DDBJ databases">
        <title>The complete genome of Conexibacter woesei DSM 14684.</title>
        <authorList>
            <consortium name="US DOE Joint Genome Institute (JGI-PGF)"/>
            <person name="Lucas S."/>
            <person name="Copeland A."/>
            <person name="Lapidus A."/>
            <person name="Glavina del Rio T."/>
            <person name="Dalin E."/>
            <person name="Tice H."/>
            <person name="Bruce D."/>
            <person name="Goodwin L."/>
            <person name="Pitluck S."/>
            <person name="Kyrpides N."/>
            <person name="Mavromatis K."/>
            <person name="Ivanova N."/>
            <person name="Mikhailova N."/>
            <person name="Chertkov O."/>
            <person name="Brettin T."/>
            <person name="Detter J.C."/>
            <person name="Han C."/>
            <person name="Larimer F."/>
            <person name="Land M."/>
            <person name="Hauser L."/>
            <person name="Markowitz V."/>
            <person name="Cheng J.-F."/>
            <person name="Hugenholtz P."/>
            <person name="Woyke T."/>
            <person name="Wu D."/>
            <person name="Pukall R."/>
            <person name="Steenblock K."/>
            <person name="Schneider S."/>
            <person name="Klenk H.-P."/>
            <person name="Eisen J.A."/>
        </authorList>
    </citation>
    <scope>NUCLEOTIDE SEQUENCE [LARGE SCALE GENOMIC DNA]</scope>
    <source>
        <strain evidence="14">DSM 14684 / CIP 108061 / JCM 11494 / NBRC 100937 / ID131577</strain>
    </source>
</reference>
<dbReference type="InterPro" id="IPR015946">
    <property type="entry name" value="KH_dom-like_a/b"/>
</dbReference>
<protein>
    <recommendedName>
        <fullName evidence="2 8">GTPase Der</fullName>
    </recommendedName>
    <alternativeName>
        <fullName evidence="7 8">GTP-binding protein EngA</fullName>
    </alternativeName>
</protein>
<feature type="compositionally biased region" description="Low complexity" evidence="11">
    <location>
        <begin position="473"/>
        <end position="484"/>
    </location>
</feature>
<dbReference type="InterPro" id="IPR032859">
    <property type="entry name" value="KH_dom-like"/>
</dbReference>
<dbReference type="KEGG" id="cwo:Cwoe_3731"/>
<keyword evidence="5 8" id="KW-0547">Nucleotide-binding</keyword>
<evidence type="ECO:0000313" key="14">
    <source>
        <dbReference type="Proteomes" id="UP000008229"/>
    </source>
</evidence>
<keyword evidence="3 8" id="KW-0690">Ribosome biogenesis</keyword>
<dbReference type="Pfam" id="PF01926">
    <property type="entry name" value="MMR_HSR1"/>
    <property type="match status" value="2"/>
</dbReference>
<evidence type="ECO:0000256" key="9">
    <source>
        <dbReference type="PROSITE-ProRule" id="PRU01049"/>
    </source>
</evidence>
<evidence type="ECO:0000256" key="10">
    <source>
        <dbReference type="RuleBase" id="RU004481"/>
    </source>
</evidence>
<evidence type="ECO:0000256" key="5">
    <source>
        <dbReference type="ARBA" id="ARBA00022741"/>
    </source>
</evidence>
<keyword evidence="4 10" id="KW-0677">Repeat</keyword>
<feature type="compositionally biased region" description="Basic and acidic residues" evidence="11">
    <location>
        <begin position="438"/>
        <end position="471"/>
    </location>
</feature>
<sequence length="484" mass="54142">MKVAVVGYPNVGKSSLVNRLTQSREAVVHERPGVTRDRKELQTEWNGRRFTLIDTGGVDLEDRDEMQRSIQEQARAALADAQLALFVVDAQAGLRPGDEEMADLLRRTHVPVILAANKVDSVKDVTLAAEFYALGFGDPVAVSAAQGLGTGDLLDRVVSRLPDESEVEEDEDLVRLALIGRPNVGKSSLVNKMLGSDRVIVSEVAGTTRDAIDLPFRFEDRRLILVDTAGMRRQAKVGDSIEYYTALRSRRAAERADVALVVCDAQEGVTSQDLRIAELAMQSGCATALVLNKWDLTGGEDEPEFDLDHERARVNNKLRLRPRVLTTSAKTGRHIHRLLTEAFALADRTSGRVPTPQLNRFLSDIQEIRQPPAKQNHRLKLIYMTQTAERPPRFSIQVNSRNRVTRDYAYFIENRLRERYRFEGIPLIIDFVERRERRGERAGRPARGESRAEMREGRDGHGRRRDGRDDDGATGATGADDFAA</sequence>
<evidence type="ECO:0000259" key="12">
    <source>
        <dbReference type="PROSITE" id="PS51712"/>
    </source>
</evidence>
<comment type="function">
    <text evidence="8 10">GTPase that plays an essential role in the late steps of ribosome biogenesis.</text>
</comment>
<dbReference type="SUPFAM" id="SSF52540">
    <property type="entry name" value="P-loop containing nucleoside triphosphate hydrolases"/>
    <property type="match status" value="2"/>
</dbReference>
<dbReference type="PIRSF" id="PIRSF006485">
    <property type="entry name" value="GTP-binding_EngA"/>
    <property type="match status" value="1"/>
</dbReference>
<dbReference type="InterPro" id="IPR016484">
    <property type="entry name" value="GTPase_Der"/>
</dbReference>
<dbReference type="PRINTS" id="PR00326">
    <property type="entry name" value="GTP1OBG"/>
</dbReference>
<feature type="binding site" evidence="8">
    <location>
        <begin position="227"/>
        <end position="231"/>
    </location>
    <ligand>
        <name>GTP</name>
        <dbReference type="ChEBI" id="CHEBI:37565"/>
        <label>2</label>
    </ligand>
</feature>
<comment type="similarity">
    <text evidence="1 8 9 10">Belongs to the TRAFAC class TrmE-Era-EngA-EngB-Septin-like GTPase superfamily. EngA (Der) GTPase family.</text>
</comment>
<evidence type="ECO:0000256" key="4">
    <source>
        <dbReference type="ARBA" id="ARBA00022737"/>
    </source>
</evidence>
<dbReference type="InterPro" id="IPR027417">
    <property type="entry name" value="P-loop_NTPase"/>
</dbReference>
<evidence type="ECO:0000256" key="3">
    <source>
        <dbReference type="ARBA" id="ARBA00022517"/>
    </source>
</evidence>
<dbReference type="NCBIfam" id="TIGR03594">
    <property type="entry name" value="GTPase_EngA"/>
    <property type="match status" value="1"/>
</dbReference>
<dbReference type="Proteomes" id="UP000008229">
    <property type="component" value="Chromosome"/>
</dbReference>
<dbReference type="GO" id="GO:0043022">
    <property type="term" value="F:ribosome binding"/>
    <property type="evidence" value="ECO:0007669"/>
    <property type="project" value="TreeGrafter"/>
</dbReference>
<dbReference type="GO" id="GO:0005525">
    <property type="term" value="F:GTP binding"/>
    <property type="evidence" value="ECO:0007669"/>
    <property type="project" value="UniProtKB-UniRule"/>
</dbReference>
<evidence type="ECO:0000256" key="8">
    <source>
        <dbReference type="HAMAP-Rule" id="MF_00195"/>
    </source>
</evidence>
<dbReference type="NCBIfam" id="TIGR00231">
    <property type="entry name" value="small_GTP"/>
    <property type="match status" value="2"/>
</dbReference>
<gene>
    <name evidence="8" type="primary">der</name>
    <name evidence="13" type="ordered locus">Cwoe_3731</name>
</gene>
<accession>D3F1I5</accession>
<evidence type="ECO:0000256" key="1">
    <source>
        <dbReference type="ARBA" id="ARBA00008279"/>
    </source>
</evidence>
<feature type="binding site" evidence="8">
    <location>
        <begin position="54"/>
        <end position="58"/>
    </location>
    <ligand>
        <name>GTP</name>
        <dbReference type="ChEBI" id="CHEBI:37565"/>
        <label>1</label>
    </ligand>
</feature>
<dbReference type="OrthoDB" id="9805918at2"/>
<dbReference type="Gene3D" id="3.30.300.20">
    <property type="match status" value="1"/>
</dbReference>
<evidence type="ECO:0000256" key="7">
    <source>
        <dbReference type="ARBA" id="ARBA00032345"/>
    </source>
</evidence>
<dbReference type="STRING" id="469383.Cwoe_3731"/>
<feature type="binding site" evidence="8">
    <location>
        <begin position="7"/>
        <end position="14"/>
    </location>
    <ligand>
        <name>GTP</name>
        <dbReference type="ChEBI" id="CHEBI:37565"/>
        <label>1</label>
    </ligand>
</feature>
<dbReference type="RefSeq" id="WP_012935199.1">
    <property type="nucleotide sequence ID" value="NC_013739.1"/>
</dbReference>
<dbReference type="CDD" id="cd01894">
    <property type="entry name" value="EngA1"/>
    <property type="match status" value="1"/>
</dbReference>
<comment type="subunit">
    <text evidence="8">Associates with the 50S ribosomal subunit.</text>
</comment>
<dbReference type="HOGENOM" id="CLU_016077_6_2_11"/>
<proteinExistence type="inferred from homology"/>
<dbReference type="Gene3D" id="3.40.50.300">
    <property type="entry name" value="P-loop containing nucleotide triphosphate hydrolases"/>
    <property type="match status" value="2"/>
</dbReference>
<dbReference type="FunFam" id="3.40.50.300:FF:000057">
    <property type="entry name" value="GTPase Der"/>
    <property type="match status" value="1"/>
</dbReference>
<reference evidence="13 14" key="1">
    <citation type="journal article" date="2010" name="Stand. Genomic Sci.">
        <title>Complete genome sequence of Conexibacter woesei type strain (ID131577).</title>
        <authorList>
            <person name="Pukall R."/>
            <person name="Lapidus A."/>
            <person name="Glavina Del Rio T."/>
            <person name="Copeland A."/>
            <person name="Tice H."/>
            <person name="Cheng J.-F."/>
            <person name="Lucas S."/>
            <person name="Chen F."/>
            <person name="Nolan M."/>
            <person name="Bruce D."/>
            <person name="Goodwin L."/>
            <person name="Pitluck S."/>
            <person name="Mavromatis K."/>
            <person name="Ivanova N."/>
            <person name="Ovchinnikova G."/>
            <person name="Pati A."/>
            <person name="Chen A."/>
            <person name="Palaniappan K."/>
            <person name="Land M."/>
            <person name="Hauser L."/>
            <person name="Chang Y.-J."/>
            <person name="Jeffries C.D."/>
            <person name="Chain P."/>
            <person name="Meincke L."/>
            <person name="Sims D."/>
            <person name="Brettin T."/>
            <person name="Detter J.C."/>
            <person name="Rohde M."/>
            <person name="Goeker M."/>
            <person name="Bristow J."/>
            <person name="Eisen J.A."/>
            <person name="Markowitz V."/>
            <person name="Kyrpides N.C."/>
            <person name="Klenk H.-P."/>
            <person name="Hugenholtz P."/>
        </authorList>
    </citation>
    <scope>NUCLEOTIDE SEQUENCE [LARGE SCALE GENOMIC DNA]</scope>
    <source>
        <strain evidence="14">DSM 14684 / CIP 108061 / JCM 11494 / NBRC 100937 / ID131577</strain>
    </source>
</reference>
<feature type="binding site" evidence="8">
    <location>
        <begin position="117"/>
        <end position="120"/>
    </location>
    <ligand>
        <name>GTP</name>
        <dbReference type="ChEBI" id="CHEBI:37565"/>
        <label>1</label>
    </ligand>
</feature>
<dbReference type="HAMAP" id="MF_00195">
    <property type="entry name" value="GTPase_Der"/>
    <property type="match status" value="1"/>
</dbReference>
<feature type="domain" description="EngA-type G" evidence="12">
    <location>
        <begin position="1"/>
        <end position="165"/>
    </location>
</feature>
<dbReference type="InterPro" id="IPR005225">
    <property type="entry name" value="Small_GTP-bd"/>
</dbReference>
<feature type="domain" description="EngA-type G" evidence="12">
    <location>
        <begin position="174"/>
        <end position="350"/>
    </location>
</feature>
<keyword evidence="14" id="KW-1185">Reference proteome</keyword>
<evidence type="ECO:0000256" key="6">
    <source>
        <dbReference type="ARBA" id="ARBA00023134"/>
    </source>
</evidence>
<dbReference type="InterPro" id="IPR006073">
    <property type="entry name" value="GTP-bd"/>
</dbReference>
<dbReference type="CDD" id="cd01895">
    <property type="entry name" value="EngA2"/>
    <property type="match status" value="1"/>
</dbReference>
<feature type="region of interest" description="Disordered" evidence="11">
    <location>
        <begin position="438"/>
        <end position="484"/>
    </location>
</feature>